<protein>
    <recommendedName>
        <fullName evidence="2">Integrase catalytic domain-containing protein</fullName>
    </recommendedName>
</protein>
<dbReference type="Proteomes" id="UP001529510">
    <property type="component" value="Unassembled WGS sequence"/>
</dbReference>
<feature type="region of interest" description="Disordered" evidence="1">
    <location>
        <begin position="471"/>
        <end position="526"/>
    </location>
</feature>
<comment type="caution">
    <text evidence="3">The sequence shown here is derived from an EMBL/GenBank/DDBJ whole genome shotgun (WGS) entry which is preliminary data.</text>
</comment>
<feature type="compositionally biased region" description="Pro residues" evidence="1">
    <location>
        <begin position="156"/>
        <end position="165"/>
    </location>
</feature>
<feature type="compositionally biased region" description="Polar residues" evidence="1">
    <location>
        <begin position="505"/>
        <end position="515"/>
    </location>
</feature>
<dbReference type="InterPro" id="IPR036397">
    <property type="entry name" value="RNaseH_sf"/>
</dbReference>
<evidence type="ECO:0000259" key="2">
    <source>
        <dbReference type="PROSITE" id="PS50994"/>
    </source>
</evidence>
<dbReference type="InterPro" id="IPR040676">
    <property type="entry name" value="DUF5641"/>
</dbReference>
<dbReference type="Pfam" id="PF18701">
    <property type="entry name" value="DUF5641"/>
    <property type="match status" value="1"/>
</dbReference>
<dbReference type="EMBL" id="JAMKFB020000007">
    <property type="protein sequence ID" value="KAL0189930.1"/>
    <property type="molecule type" value="Genomic_DNA"/>
</dbReference>
<feature type="compositionally biased region" description="Polar residues" evidence="1">
    <location>
        <begin position="34"/>
        <end position="45"/>
    </location>
</feature>
<dbReference type="Pfam" id="PF05380">
    <property type="entry name" value="Peptidase_A17"/>
    <property type="match status" value="1"/>
</dbReference>
<feature type="region of interest" description="Disordered" evidence="1">
    <location>
        <begin position="182"/>
        <end position="210"/>
    </location>
</feature>
<dbReference type="InterPro" id="IPR001584">
    <property type="entry name" value="Integrase_cat-core"/>
</dbReference>
<feature type="region of interest" description="Disordered" evidence="1">
    <location>
        <begin position="1292"/>
        <end position="1312"/>
    </location>
</feature>
<feature type="region of interest" description="Disordered" evidence="1">
    <location>
        <begin position="149"/>
        <end position="168"/>
    </location>
</feature>
<reference evidence="3 4" key="1">
    <citation type="submission" date="2024-05" db="EMBL/GenBank/DDBJ databases">
        <title>Genome sequencing and assembly of Indian major carp, Cirrhinus mrigala (Hamilton, 1822).</title>
        <authorList>
            <person name="Mohindra V."/>
            <person name="Chowdhury L.M."/>
            <person name="Lal K."/>
            <person name="Jena J.K."/>
        </authorList>
    </citation>
    <scope>NUCLEOTIDE SEQUENCE [LARGE SCALE GENOMIC DNA]</scope>
    <source>
        <strain evidence="3">CM1030</strain>
        <tissue evidence="3">Blood</tissue>
    </source>
</reference>
<dbReference type="PANTHER" id="PTHR47331">
    <property type="entry name" value="PHD-TYPE DOMAIN-CONTAINING PROTEIN"/>
    <property type="match status" value="1"/>
</dbReference>
<gene>
    <name evidence="3" type="ORF">M9458_017029</name>
</gene>
<sequence length="1631" mass="185279">MSHPEREAPAVRPRRRVNPPAYLEDFELSGPGSHRQQSRSLTSQGELEDEPASTTGHSRSTSPLSQASDHSQWILTDQWDSITERLREENAALQRQVEQLPELTAMMEEMKRENAALQRQASQLPEIISAVQQMRQQNAALYQELQNLKSERKSPPKPVTPPMPSPHSYSRAVNIQTPQLYRPIPAPRSRLPPPVTKRQPCPAVTGESSELTEDLRNMNISSSSHERPHFSAQYSNLPQLKYPDRSPYSLPRQLPEFMVPTQDQRRPAYAEYSSDHLLPSSTQEKIYRGPAPTIPCLTSPDPREFSRLRIALENMLPDDVTERFKFQILTDHLKLEEALLVADSYSNSRFPFSNTMKALNKMYGQPHQLALQRIAELMDGANIRSGDVKAFRMFGLQVRSLVSMLQQLGHKGTVELECGSHVSRLLSKLPHDLRSSFKRYTHPLQVTIPTLLDFADWLEYELQVQEDSHQYTCHPRQESSVRGREIKRESRQLRKPTTILLGTEKSPSTPTSSAMSKPASVREEKPEDLVLRTVRQDTQVIHGAAVTFTVSPTVNPSKAYKIRNAFTAKALGLAEHTHPVSILQRKFKHLAGLPLQQLDKVHPVLLIGSDCPHLITPIEPVRLGPPGGPAAVRTRLGWTLQGPAQGLSNHLSPKQCLFTSLQPVNDLYANVERLWQMDVLPYQSEKVITRSRRDKETIQLLQDKPLLRYIWRDMQRDRIPDVYEWQVLPFGTTCSPCCASFALQKHVLDHSQPEEDTRVSVEKSFYVDNCLQSFASRDTAKNLVDKLRSLLASGGFDLRQWASNDPSVISHLPTDIQSQSSILWLSEGHQEAQESTLGLHWNCQSDTLSYKRRKPDCQMPTMRSIYQILASQYDPLGYIVPFTTRAKVIVQRLWDKRRDWDDPRLPEDLLNSWKHWESELEDLQHITLPRCYCSKEFDCSSSSRQLHIFCDASEKAYGSVAYLRTENPQGNVEIAFVTARSHVAPKKQQCIPRLELCAALTGAQLAKVLKTELTLPLTGVTLWSDSTTVLSWLLSDSCHFKVFVGTRVAEIQDLTESDTWRYVQSSDNPADAITRGKSPSDLHKESRWNRGPAFLRQRPDSWPEMPPLAHVNQDSELKKSTFCGLLTSALSLPDPQQFHTFTDYLNALLQPSAESPPSIATAEDYKEAELTALHQIQAESFPDEVFHLKSGKTLPANSRLLCLAPELDISTNLIRVGGRLRQISSLGEDNIHPIILDPHHPLTKLIIKDYDVRLHKPWTREGVFGTQEKILDIERMSSCQTSSAPVHRMPEMAGQATSPQNGRPPTSPVGRRNEKRWGIIFKCMTTRAVHIDLLASLDRDSFLMDLRRFIARRGKPFEILSDQGTNFKVGERELRDAYTALQPELQAQLASQQIRFVFIPPNAPHFGGCWEREIQSLKTALQVTLGAQTVTEEVLRTVLIEIEGILNAKPLGYTSSDIADPDPVTPNILLMGRRDASLPQVTYQDSELLSRRRWRHSQLLADHFWKQFICNCLPSLQTRQKWMSETDNLQIGETVMIVDQQLPRALWPIGRIVQVFPGKDNRVRSAEIKVKDRTYLRPVTKIISLPPLPEPPLESELVRTLPPVYVIWTVPKTFRAVENKTVLRMDVWTCL</sequence>
<name>A0ABD0QUQ5_CIRMR</name>
<evidence type="ECO:0000313" key="4">
    <source>
        <dbReference type="Proteomes" id="UP001529510"/>
    </source>
</evidence>
<evidence type="ECO:0000313" key="3">
    <source>
        <dbReference type="EMBL" id="KAL0189930.1"/>
    </source>
</evidence>
<feature type="domain" description="Integrase catalytic" evidence="2">
    <location>
        <begin position="1281"/>
        <end position="1469"/>
    </location>
</feature>
<keyword evidence="4" id="KW-1185">Reference proteome</keyword>
<dbReference type="GO" id="GO:0006259">
    <property type="term" value="P:DNA metabolic process"/>
    <property type="evidence" value="ECO:0007669"/>
    <property type="project" value="UniProtKB-ARBA"/>
</dbReference>
<dbReference type="Gene3D" id="3.30.420.10">
    <property type="entry name" value="Ribonuclease H-like superfamily/Ribonuclease H"/>
    <property type="match status" value="1"/>
</dbReference>
<feature type="compositionally biased region" description="Pro residues" evidence="1">
    <location>
        <begin position="184"/>
        <end position="195"/>
    </location>
</feature>
<feature type="compositionally biased region" description="Polar residues" evidence="1">
    <location>
        <begin position="52"/>
        <end position="72"/>
    </location>
</feature>
<dbReference type="SUPFAM" id="SSF56672">
    <property type="entry name" value="DNA/RNA polymerases"/>
    <property type="match status" value="1"/>
</dbReference>
<proteinExistence type="predicted"/>
<dbReference type="InterPro" id="IPR012337">
    <property type="entry name" value="RNaseH-like_sf"/>
</dbReference>
<evidence type="ECO:0000256" key="1">
    <source>
        <dbReference type="SAM" id="MobiDB-lite"/>
    </source>
</evidence>
<feature type="region of interest" description="Disordered" evidence="1">
    <location>
        <begin position="1"/>
        <end position="72"/>
    </location>
</feature>
<dbReference type="PROSITE" id="PS50994">
    <property type="entry name" value="INTEGRASE"/>
    <property type="match status" value="1"/>
</dbReference>
<dbReference type="InterPro" id="IPR043502">
    <property type="entry name" value="DNA/RNA_pol_sf"/>
</dbReference>
<dbReference type="SUPFAM" id="SSF53098">
    <property type="entry name" value="Ribonuclease H-like"/>
    <property type="match status" value="1"/>
</dbReference>
<organism evidence="3 4">
    <name type="scientific">Cirrhinus mrigala</name>
    <name type="common">Mrigala</name>
    <dbReference type="NCBI Taxonomy" id="683832"/>
    <lineage>
        <taxon>Eukaryota</taxon>
        <taxon>Metazoa</taxon>
        <taxon>Chordata</taxon>
        <taxon>Craniata</taxon>
        <taxon>Vertebrata</taxon>
        <taxon>Euteleostomi</taxon>
        <taxon>Actinopterygii</taxon>
        <taxon>Neopterygii</taxon>
        <taxon>Teleostei</taxon>
        <taxon>Ostariophysi</taxon>
        <taxon>Cypriniformes</taxon>
        <taxon>Cyprinidae</taxon>
        <taxon>Labeoninae</taxon>
        <taxon>Labeonini</taxon>
        <taxon>Cirrhinus</taxon>
    </lineage>
</organism>
<feature type="compositionally biased region" description="Basic and acidic residues" evidence="1">
    <location>
        <begin position="475"/>
        <end position="492"/>
    </location>
</feature>
<dbReference type="InterPro" id="IPR008042">
    <property type="entry name" value="Retrotrans_Pao"/>
</dbReference>
<dbReference type="PANTHER" id="PTHR47331:SF5">
    <property type="entry name" value="RIBONUCLEASE H"/>
    <property type="match status" value="1"/>
</dbReference>
<accession>A0ABD0QUQ5</accession>
<feature type="compositionally biased region" description="Polar residues" evidence="1">
    <location>
        <begin position="1295"/>
        <end position="1304"/>
    </location>
</feature>